<reference evidence="12 13" key="1">
    <citation type="journal article" date="2018" name="Front. Microbiol.">
        <title>Genomic and genetic insights into a cosmopolitan fungus, Paecilomyces variotii (Eurotiales).</title>
        <authorList>
            <person name="Urquhart A.S."/>
            <person name="Mondo S.J."/>
            <person name="Makela M.R."/>
            <person name="Hane J.K."/>
            <person name="Wiebenga A."/>
            <person name="He G."/>
            <person name="Mihaltcheva S."/>
            <person name="Pangilinan J."/>
            <person name="Lipzen A."/>
            <person name="Barry K."/>
            <person name="de Vries R.P."/>
            <person name="Grigoriev I.V."/>
            <person name="Idnurm A."/>
        </authorList>
    </citation>
    <scope>NUCLEOTIDE SEQUENCE [LARGE SCALE GENOMIC DNA]</scope>
    <source>
        <strain evidence="12 13">CBS 101075</strain>
    </source>
</reference>
<feature type="region of interest" description="Disordered" evidence="8">
    <location>
        <begin position="605"/>
        <end position="660"/>
    </location>
</feature>
<dbReference type="InterPro" id="IPR001214">
    <property type="entry name" value="SET_dom"/>
</dbReference>
<dbReference type="GO" id="GO:0005694">
    <property type="term" value="C:chromosome"/>
    <property type="evidence" value="ECO:0007669"/>
    <property type="project" value="UniProtKB-SubCell"/>
</dbReference>
<sequence length="833" mass="92090">MARRTRSSVASAGPLPGPEQPEHTHELPEDASTVDFSGQLLTPENSRSETSSNHEQPLGEGEENPAGRRRSTRAKRASLRAIESMEDMKEEPQQYPRATEPASDVQSRSVSGETLVNSILEGHSSRTTLLRHSLAVMETTSWSQTTLERESGEDAAEVDAGPDVSKSQTPDRKQEEDTSSVRTLRKRDQTGKVNGNSSNSEKQTPTRRSSRLSLLGKATNLVDRASSLLGKRSRDMMDKGKEIGRRASLRPRTAKEEPADSTSRDAPAAKKRRVSESDLPSKAASDELSASKEPPTPETPPRYKPKRWLLHGLYTGQEPTTEPPRVSNSRANNARRKSNGNAQKQQRKLLPMPMFAGDRLLKNGRDFKLPFDIFSPLPPGQPKPDEWRKTNKNVFVGEAASIWKANKHVELSTCMCTPETGCDENCQNRYMFYECDDSNCRLGLGCGNRNFEELKHRTKAGGKYNIGVEVIKTMDRGYGVRSNRSFEPNQIIVEYTGEIITQSECENRMRTIYKNNECYYLMYFDQNMIIDATRGSIARFVNHSCEPNCRMEKWTVAGKPRMALFAGDRGIMTGEELTYDYNFDPFSQKNVQECRCGASTCRGVLGPRPKDQRPKEPKMDDKKKSKTKARKGGKSTLAGTKRKLESVLDESTSRLNKKRKLLTPKSIKAGVKKAVSKARTSVSGKGRATTQAKSTTTKKTVKKVAAKSARSKLKPKMKTTKTGAKTVAKPKAKATVYRLNSKATSRAPSVRKASNSSNKSASTSKAKASPNKRSTPTKGAKASPKRATKATKETKKSPTKTVSRRGSVKDAAKSVVRTVKRASKASTKSAKIV</sequence>
<dbReference type="PROSITE" id="PS50280">
    <property type="entry name" value="SET"/>
    <property type="match status" value="1"/>
</dbReference>
<dbReference type="SMART" id="SM00508">
    <property type="entry name" value="PostSET"/>
    <property type="match status" value="1"/>
</dbReference>
<feature type="compositionally biased region" description="Low complexity" evidence="8">
    <location>
        <begin position="752"/>
        <end position="772"/>
    </location>
</feature>
<keyword evidence="6" id="KW-0949">S-adenosyl-L-methionine</keyword>
<name>A0A443I4F8_BYSSP</name>
<dbReference type="GeneID" id="39596865"/>
<evidence type="ECO:0000259" key="11">
    <source>
        <dbReference type="PROSITE" id="PS51215"/>
    </source>
</evidence>
<keyword evidence="7" id="KW-0539">Nucleus</keyword>
<evidence type="ECO:0000256" key="2">
    <source>
        <dbReference type="ARBA" id="ARBA00004286"/>
    </source>
</evidence>
<proteinExistence type="predicted"/>
<evidence type="ECO:0000256" key="1">
    <source>
        <dbReference type="ARBA" id="ARBA00004123"/>
    </source>
</evidence>
<dbReference type="RefSeq" id="XP_028488550.1">
    <property type="nucleotide sequence ID" value="XM_028627588.1"/>
</dbReference>
<feature type="compositionally biased region" description="Polar residues" evidence="8">
    <location>
        <begin position="191"/>
        <end position="207"/>
    </location>
</feature>
<feature type="compositionally biased region" description="Basic and acidic residues" evidence="8">
    <location>
        <begin position="608"/>
        <end position="623"/>
    </location>
</feature>
<dbReference type="PANTHER" id="PTHR22884">
    <property type="entry name" value="SET DOMAIN PROTEINS"/>
    <property type="match status" value="1"/>
</dbReference>
<dbReference type="Pfam" id="PF17907">
    <property type="entry name" value="AWS"/>
    <property type="match status" value="1"/>
</dbReference>
<dbReference type="OrthoDB" id="422362at2759"/>
<dbReference type="VEuPathDB" id="FungiDB:C8Q69DRAFT_3725"/>
<dbReference type="InterPro" id="IPR006560">
    <property type="entry name" value="AWS_dom"/>
</dbReference>
<dbReference type="SMART" id="SM00570">
    <property type="entry name" value="AWS"/>
    <property type="match status" value="1"/>
</dbReference>
<organism evidence="12 13">
    <name type="scientific">Byssochlamys spectabilis</name>
    <name type="common">Paecilomyces variotii</name>
    <dbReference type="NCBI Taxonomy" id="264951"/>
    <lineage>
        <taxon>Eukaryota</taxon>
        <taxon>Fungi</taxon>
        <taxon>Dikarya</taxon>
        <taxon>Ascomycota</taxon>
        <taxon>Pezizomycotina</taxon>
        <taxon>Eurotiomycetes</taxon>
        <taxon>Eurotiomycetidae</taxon>
        <taxon>Eurotiales</taxon>
        <taxon>Thermoascaceae</taxon>
        <taxon>Paecilomyces</taxon>
    </lineage>
</organism>
<dbReference type="SMART" id="SM00317">
    <property type="entry name" value="SET"/>
    <property type="match status" value="1"/>
</dbReference>
<feature type="compositionally biased region" description="Basic residues" evidence="8">
    <location>
        <begin position="699"/>
        <end position="719"/>
    </location>
</feature>
<keyword evidence="5 12" id="KW-0808">Transferase</keyword>
<accession>A0A443I4F8</accession>
<dbReference type="PROSITE" id="PS51215">
    <property type="entry name" value="AWS"/>
    <property type="match status" value="1"/>
</dbReference>
<dbReference type="InterPro" id="IPR046341">
    <property type="entry name" value="SET_dom_sf"/>
</dbReference>
<evidence type="ECO:0000259" key="9">
    <source>
        <dbReference type="PROSITE" id="PS50280"/>
    </source>
</evidence>
<feature type="region of interest" description="Disordered" evidence="8">
    <location>
        <begin position="672"/>
        <end position="833"/>
    </location>
</feature>
<feature type="compositionally biased region" description="Low complexity" evidence="8">
    <location>
        <begin position="688"/>
        <end position="698"/>
    </location>
</feature>
<keyword evidence="3" id="KW-0158">Chromosome</keyword>
<feature type="compositionally biased region" description="Basic residues" evidence="8">
    <location>
        <begin position="624"/>
        <end position="633"/>
    </location>
</feature>
<feature type="region of interest" description="Disordered" evidence="8">
    <location>
        <begin position="140"/>
        <end position="348"/>
    </location>
</feature>
<feature type="compositionally biased region" description="Basic residues" evidence="8">
    <location>
        <begin position="67"/>
        <end position="78"/>
    </location>
</feature>
<dbReference type="GO" id="GO:0005634">
    <property type="term" value="C:nucleus"/>
    <property type="evidence" value="ECO:0007669"/>
    <property type="project" value="UniProtKB-SubCell"/>
</dbReference>
<feature type="compositionally biased region" description="Basic and acidic residues" evidence="8">
    <location>
        <begin position="232"/>
        <end position="245"/>
    </location>
</feature>
<feature type="region of interest" description="Disordered" evidence="8">
    <location>
        <begin position="1"/>
        <end position="112"/>
    </location>
</feature>
<dbReference type="Gene3D" id="2.170.270.10">
    <property type="entry name" value="SET domain"/>
    <property type="match status" value="1"/>
</dbReference>
<dbReference type="SUPFAM" id="SSF82199">
    <property type="entry name" value="SET domain"/>
    <property type="match status" value="1"/>
</dbReference>
<evidence type="ECO:0000256" key="5">
    <source>
        <dbReference type="ARBA" id="ARBA00022679"/>
    </source>
</evidence>
<dbReference type="GO" id="GO:0042054">
    <property type="term" value="F:histone methyltransferase activity"/>
    <property type="evidence" value="ECO:0007669"/>
    <property type="project" value="InterPro"/>
</dbReference>
<feature type="domain" description="Post-SET" evidence="10">
    <location>
        <begin position="590"/>
        <end position="606"/>
    </location>
</feature>
<dbReference type="InterPro" id="IPR003616">
    <property type="entry name" value="Post-SET_dom"/>
</dbReference>
<keyword evidence="13" id="KW-1185">Reference proteome</keyword>
<evidence type="ECO:0000259" key="10">
    <source>
        <dbReference type="PROSITE" id="PS50868"/>
    </source>
</evidence>
<comment type="subcellular location">
    <subcellularLocation>
        <location evidence="2">Chromosome</location>
    </subcellularLocation>
    <subcellularLocation>
        <location evidence="1">Nucleus</location>
    </subcellularLocation>
</comment>
<evidence type="ECO:0000313" key="12">
    <source>
        <dbReference type="EMBL" id="RWQ98905.1"/>
    </source>
</evidence>
<feature type="domain" description="SET" evidence="9">
    <location>
        <begin position="466"/>
        <end position="582"/>
    </location>
</feature>
<protein>
    <submittedName>
        <fullName evidence="12">Putative histone-lysine N-methyltransferase</fullName>
    </submittedName>
</protein>
<evidence type="ECO:0000256" key="6">
    <source>
        <dbReference type="ARBA" id="ARBA00022691"/>
    </source>
</evidence>
<dbReference type="EMBL" id="RCNU01000001">
    <property type="protein sequence ID" value="RWQ98905.1"/>
    <property type="molecule type" value="Genomic_DNA"/>
</dbReference>
<evidence type="ECO:0000256" key="4">
    <source>
        <dbReference type="ARBA" id="ARBA00022603"/>
    </source>
</evidence>
<evidence type="ECO:0000256" key="7">
    <source>
        <dbReference type="ARBA" id="ARBA00023242"/>
    </source>
</evidence>
<dbReference type="PROSITE" id="PS50868">
    <property type="entry name" value="POST_SET"/>
    <property type="match status" value="1"/>
</dbReference>
<dbReference type="AlphaFoldDB" id="A0A443I4F8"/>
<dbReference type="InterPro" id="IPR050777">
    <property type="entry name" value="SET2_Histone-Lys_MeTrsfase"/>
</dbReference>
<gene>
    <name evidence="12" type="ORF">C8Q69DRAFT_3725</name>
</gene>
<feature type="domain" description="AWS" evidence="11">
    <location>
        <begin position="409"/>
        <end position="455"/>
    </location>
</feature>
<keyword evidence="4 12" id="KW-0489">Methyltransferase</keyword>
<evidence type="ECO:0000256" key="8">
    <source>
        <dbReference type="SAM" id="MobiDB-lite"/>
    </source>
</evidence>
<feature type="compositionally biased region" description="Polar residues" evidence="8">
    <location>
        <begin position="34"/>
        <end position="55"/>
    </location>
</feature>
<dbReference type="STRING" id="264951.A0A443I4F8"/>
<dbReference type="Pfam" id="PF00856">
    <property type="entry name" value="SET"/>
    <property type="match status" value="1"/>
</dbReference>
<dbReference type="Proteomes" id="UP000283841">
    <property type="component" value="Unassembled WGS sequence"/>
</dbReference>
<evidence type="ECO:0000256" key="3">
    <source>
        <dbReference type="ARBA" id="ARBA00022454"/>
    </source>
</evidence>
<evidence type="ECO:0000313" key="13">
    <source>
        <dbReference type="Proteomes" id="UP000283841"/>
    </source>
</evidence>
<dbReference type="FunFam" id="2.170.270.10:FF:000037">
    <property type="entry name" value="Histone-lysine N-methyltransferase"/>
    <property type="match status" value="1"/>
</dbReference>
<feature type="compositionally biased region" description="Low complexity" evidence="8">
    <location>
        <begin position="824"/>
        <end position="833"/>
    </location>
</feature>
<feature type="compositionally biased region" description="Low complexity" evidence="8">
    <location>
        <begin position="720"/>
        <end position="736"/>
    </location>
</feature>
<comment type="caution">
    <text evidence="12">The sequence shown here is derived from an EMBL/GenBank/DDBJ whole genome shotgun (WGS) entry which is preliminary data.</text>
</comment>
<dbReference type="GO" id="GO:0032259">
    <property type="term" value="P:methylation"/>
    <property type="evidence" value="ECO:0007669"/>
    <property type="project" value="UniProtKB-KW"/>
</dbReference>